<comment type="caution">
    <text evidence="2">The sequence shown here is derived from an EMBL/GenBank/DDBJ whole genome shotgun (WGS) entry which is preliminary data.</text>
</comment>
<feature type="compositionally biased region" description="Basic and acidic residues" evidence="1">
    <location>
        <begin position="163"/>
        <end position="175"/>
    </location>
</feature>
<organism evidence="2 3">
    <name type="scientific">Mesorhizobium shonense</name>
    <dbReference type="NCBI Taxonomy" id="1209948"/>
    <lineage>
        <taxon>Bacteria</taxon>
        <taxon>Pseudomonadati</taxon>
        <taxon>Pseudomonadota</taxon>
        <taxon>Alphaproteobacteria</taxon>
        <taxon>Hyphomicrobiales</taxon>
        <taxon>Phyllobacteriaceae</taxon>
        <taxon>Mesorhizobium</taxon>
    </lineage>
</organism>
<protein>
    <submittedName>
        <fullName evidence="2">Uncharacterized protein (DUF2336 family)</fullName>
    </submittedName>
</protein>
<sequence>MSSSDFRQIAIRTEAGKAERLFRAAVSAFCSLTRPSRREIAQLEDLTLPLFDEVSVESRRYVAAALSECEYAPAALVRRLAEEPVEIAAPLLTRSNALSDIDLIALIGRHGLPHARAIARRKALNATIAQLIRALERPTLVKTRPPETVTKLASVKPVPADTAEDKQPVPGKAEEDARRRLRSMMRPTGDGVAVNLFLGQPTYVKLRETALTGNAAFFQTALADALDVDFTTARSVTEQSSYAALLAALKALDLSEDRAFLIAVAVYPAEFPHPQAIRLFLDRYRLLHREAALDKVRAWKAETLSRAIRGNAAETADAERQASNSDGLATNLKAS</sequence>
<accession>A0ABV2HKV5</accession>
<feature type="region of interest" description="Disordered" evidence="1">
    <location>
        <begin position="315"/>
        <end position="335"/>
    </location>
</feature>
<dbReference type="EMBL" id="JBEPLM010000001">
    <property type="protein sequence ID" value="MET3591186.1"/>
    <property type="molecule type" value="Genomic_DNA"/>
</dbReference>
<dbReference type="Proteomes" id="UP001549036">
    <property type="component" value="Unassembled WGS sequence"/>
</dbReference>
<evidence type="ECO:0000313" key="3">
    <source>
        <dbReference type="Proteomes" id="UP001549036"/>
    </source>
</evidence>
<feature type="region of interest" description="Disordered" evidence="1">
    <location>
        <begin position="156"/>
        <end position="175"/>
    </location>
</feature>
<feature type="compositionally biased region" description="Polar residues" evidence="1">
    <location>
        <begin position="321"/>
        <end position="335"/>
    </location>
</feature>
<name>A0ABV2HKV5_9HYPH</name>
<evidence type="ECO:0000256" key="1">
    <source>
        <dbReference type="SAM" id="MobiDB-lite"/>
    </source>
</evidence>
<gene>
    <name evidence="2" type="ORF">ABID26_000565</name>
</gene>
<reference evidence="2 3" key="1">
    <citation type="submission" date="2024-06" db="EMBL/GenBank/DDBJ databases">
        <title>Genomic Encyclopedia of Type Strains, Phase IV (KMG-IV): sequencing the most valuable type-strain genomes for metagenomic binning, comparative biology and taxonomic classification.</title>
        <authorList>
            <person name="Goeker M."/>
        </authorList>
    </citation>
    <scope>NUCLEOTIDE SEQUENCE [LARGE SCALE GENOMIC DNA]</scope>
    <source>
        <strain evidence="2 3">DSM 29846</strain>
    </source>
</reference>
<keyword evidence="3" id="KW-1185">Reference proteome</keyword>
<evidence type="ECO:0000313" key="2">
    <source>
        <dbReference type="EMBL" id="MET3591186.1"/>
    </source>
</evidence>
<dbReference type="RefSeq" id="WP_292298149.1">
    <property type="nucleotide sequence ID" value="NZ_JBEPLM010000001.1"/>
</dbReference>
<proteinExistence type="predicted"/>